<dbReference type="GO" id="GO:0046872">
    <property type="term" value="F:metal ion binding"/>
    <property type="evidence" value="ECO:0007669"/>
    <property type="project" value="UniProtKB-KW"/>
</dbReference>
<dbReference type="InterPro" id="IPR023572">
    <property type="entry name" value="Archease_dom"/>
</dbReference>
<evidence type="ECO:0000256" key="1">
    <source>
        <dbReference type="ARBA" id="ARBA00007963"/>
    </source>
</evidence>
<protein>
    <recommendedName>
        <fullName evidence="5">Archease domain-containing protein</fullName>
    </recommendedName>
</protein>
<dbReference type="GO" id="GO:0008033">
    <property type="term" value="P:tRNA processing"/>
    <property type="evidence" value="ECO:0007669"/>
    <property type="project" value="UniProtKB-KW"/>
</dbReference>
<evidence type="ECO:0000256" key="2">
    <source>
        <dbReference type="ARBA" id="ARBA00022694"/>
    </source>
</evidence>
<evidence type="ECO:0000259" key="5">
    <source>
        <dbReference type="Pfam" id="PF01951"/>
    </source>
</evidence>
<proteinExistence type="inferred from homology"/>
<organism evidence="6 7">
    <name type="scientific">Handelsmanbacteria sp. (strain RIFCSPLOWO2_12_FULL_64_10)</name>
    <dbReference type="NCBI Taxonomy" id="1817868"/>
    <lineage>
        <taxon>Bacteria</taxon>
        <taxon>Candidatus Handelsmaniibacteriota</taxon>
    </lineage>
</organism>
<keyword evidence="3" id="KW-0479">Metal-binding</keyword>
<evidence type="ECO:0000313" key="6">
    <source>
        <dbReference type="EMBL" id="OGG43968.1"/>
    </source>
</evidence>
<dbReference type="AlphaFoldDB" id="A0A1F6C4G3"/>
<sequence>MPYRFLEDVSIADVAFEAWGDTVEEMFVAAAEATLNVMVADLETIARQTRRSIRVESDALDLLLFNFLQELIYYKDAERLLLLAERVQVETGHAPLSASADLAGEELDAARHDLLVDVKAVTLHRFRVAQSERGWEAFIILDI</sequence>
<dbReference type="EMBL" id="MFKF01000421">
    <property type="protein sequence ID" value="OGG43968.1"/>
    <property type="molecule type" value="Genomic_DNA"/>
</dbReference>
<evidence type="ECO:0000256" key="4">
    <source>
        <dbReference type="ARBA" id="ARBA00022837"/>
    </source>
</evidence>
<dbReference type="Pfam" id="PF01951">
    <property type="entry name" value="Archease"/>
    <property type="match status" value="1"/>
</dbReference>
<dbReference type="InterPro" id="IPR002804">
    <property type="entry name" value="Archease"/>
</dbReference>
<reference evidence="6 7" key="1">
    <citation type="journal article" date="2016" name="Nat. Commun.">
        <title>Thousands of microbial genomes shed light on interconnected biogeochemical processes in an aquifer system.</title>
        <authorList>
            <person name="Anantharaman K."/>
            <person name="Brown C.T."/>
            <person name="Hug L.A."/>
            <person name="Sharon I."/>
            <person name="Castelle C.J."/>
            <person name="Probst A.J."/>
            <person name="Thomas B.C."/>
            <person name="Singh A."/>
            <person name="Wilkins M.J."/>
            <person name="Karaoz U."/>
            <person name="Brodie E.L."/>
            <person name="Williams K.H."/>
            <person name="Hubbard S.S."/>
            <person name="Banfield J.F."/>
        </authorList>
    </citation>
    <scope>NUCLEOTIDE SEQUENCE [LARGE SCALE GENOMIC DNA]</scope>
    <source>
        <strain evidence="7">RIFCSPLOWO2_12_FULL_64_10</strain>
    </source>
</reference>
<feature type="domain" description="Archease" evidence="5">
    <location>
        <begin position="3"/>
        <end position="143"/>
    </location>
</feature>
<name>A0A1F6C4G3_HANXR</name>
<dbReference type="PANTHER" id="PTHR12682:SF11">
    <property type="entry name" value="PROTEIN ARCHEASE"/>
    <property type="match status" value="1"/>
</dbReference>
<dbReference type="Gene3D" id="3.55.10.10">
    <property type="entry name" value="Archease domain"/>
    <property type="match status" value="1"/>
</dbReference>
<accession>A0A1F6C4G3</accession>
<dbReference type="InterPro" id="IPR036820">
    <property type="entry name" value="Archease_dom_sf"/>
</dbReference>
<evidence type="ECO:0000256" key="3">
    <source>
        <dbReference type="ARBA" id="ARBA00022723"/>
    </source>
</evidence>
<comment type="caution">
    <text evidence="6">The sequence shown here is derived from an EMBL/GenBank/DDBJ whole genome shotgun (WGS) entry which is preliminary data.</text>
</comment>
<evidence type="ECO:0000313" key="7">
    <source>
        <dbReference type="Proteomes" id="UP000178606"/>
    </source>
</evidence>
<gene>
    <name evidence="6" type="ORF">A3F84_13035</name>
</gene>
<dbReference type="Proteomes" id="UP000178606">
    <property type="component" value="Unassembled WGS sequence"/>
</dbReference>
<comment type="similarity">
    <text evidence="1">Belongs to the archease family.</text>
</comment>
<dbReference type="PANTHER" id="PTHR12682">
    <property type="entry name" value="ARCHEASE"/>
    <property type="match status" value="1"/>
</dbReference>
<keyword evidence="2" id="KW-0819">tRNA processing</keyword>
<dbReference type="SUPFAM" id="SSF69819">
    <property type="entry name" value="MTH1598-like"/>
    <property type="match status" value="1"/>
</dbReference>
<keyword evidence="4" id="KW-0106">Calcium</keyword>